<dbReference type="GO" id="GO:0050660">
    <property type="term" value="F:flavin adenine dinucleotide binding"/>
    <property type="evidence" value="ECO:0007669"/>
    <property type="project" value="InterPro"/>
</dbReference>
<proteinExistence type="inferred from homology"/>
<dbReference type="EMBL" id="FAXA01000167">
    <property type="protein sequence ID" value="CUV02005.1"/>
    <property type="molecule type" value="Genomic_DNA"/>
</dbReference>
<dbReference type="SUPFAM" id="SSF54373">
    <property type="entry name" value="FAD-linked reductases, C-terminal domain"/>
    <property type="match status" value="1"/>
</dbReference>
<evidence type="ECO:0000256" key="3">
    <source>
        <dbReference type="ARBA" id="ARBA00022630"/>
    </source>
</evidence>
<evidence type="ECO:0000256" key="1">
    <source>
        <dbReference type="ARBA" id="ARBA00001974"/>
    </source>
</evidence>
<dbReference type="PANTHER" id="PTHR11552">
    <property type="entry name" value="GLUCOSE-METHANOL-CHOLINE GMC OXIDOREDUCTASE"/>
    <property type="match status" value="1"/>
</dbReference>
<dbReference type="SUPFAM" id="SSF51905">
    <property type="entry name" value="FAD/NAD(P)-binding domain"/>
    <property type="match status" value="1"/>
</dbReference>
<dbReference type="GO" id="GO:0008812">
    <property type="term" value="F:choline dehydrogenase activity"/>
    <property type="evidence" value="ECO:0007669"/>
    <property type="project" value="UniProtKB-EC"/>
</dbReference>
<dbReference type="AlphaFoldDB" id="A0A160V9P0"/>
<dbReference type="Pfam" id="PF00732">
    <property type="entry name" value="GMC_oxred_N"/>
    <property type="match status" value="1"/>
</dbReference>
<dbReference type="InterPro" id="IPR023978">
    <property type="entry name" value="GMC_oxidoreductase_bact"/>
</dbReference>
<evidence type="ECO:0000313" key="6">
    <source>
        <dbReference type="EMBL" id="CUV02005.1"/>
    </source>
</evidence>
<accession>A0A160V9P0</accession>
<protein>
    <submittedName>
        <fullName evidence="6">Choline dehydrogenase</fullName>
        <ecNumber evidence="6">1.1.99.1</ecNumber>
    </submittedName>
</protein>
<dbReference type="InterPro" id="IPR007867">
    <property type="entry name" value="GMC_OxRtase_C"/>
</dbReference>
<dbReference type="PROSITE" id="PS00624">
    <property type="entry name" value="GMC_OXRED_2"/>
    <property type="match status" value="1"/>
</dbReference>
<comment type="cofactor">
    <cofactor evidence="1">
        <name>FAD</name>
        <dbReference type="ChEBI" id="CHEBI:57692"/>
    </cofactor>
</comment>
<dbReference type="EC" id="1.1.99.1" evidence="6"/>
<evidence type="ECO:0000256" key="4">
    <source>
        <dbReference type="ARBA" id="ARBA00022827"/>
    </source>
</evidence>
<dbReference type="InterPro" id="IPR036188">
    <property type="entry name" value="FAD/NAD-bd_sf"/>
</dbReference>
<reference evidence="6" key="1">
    <citation type="submission" date="2015-10" db="EMBL/GenBank/DDBJ databases">
        <authorList>
            <person name="Gilbert D.G."/>
        </authorList>
    </citation>
    <scope>NUCLEOTIDE SEQUENCE</scope>
</reference>
<dbReference type="Gene3D" id="3.50.50.60">
    <property type="entry name" value="FAD/NAD(P)-binding domain"/>
    <property type="match status" value="1"/>
</dbReference>
<gene>
    <name evidence="6" type="ORF">MGWOODY_Clf828</name>
</gene>
<comment type="similarity">
    <text evidence="2">Belongs to the GMC oxidoreductase family.</text>
</comment>
<evidence type="ECO:0000256" key="2">
    <source>
        <dbReference type="ARBA" id="ARBA00010790"/>
    </source>
</evidence>
<keyword evidence="4" id="KW-0274">FAD</keyword>
<dbReference type="Gene3D" id="3.30.410.40">
    <property type="match status" value="1"/>
</dbReference>
<evidence type="ECO:0000259" key="5">
    <source>
        <dbReference type="PROSITE" id="PS00624"/>
    </source>
</evidence>
<dbReference type="PANTHER" id="PTHR11552:SF147">
    <property type="entry name" value="CHOLINE DEHYDROGENASE, MITOCHONDRIAL"/>
    <property type="match status" value="1"/>
</dbReference>
<dbReference type="Pfam" id="PF05199">
    <property type="entry name" value="GMC_oxred_C"/>
    <property type="match status" value="1"/>
</dbReference>
<organism evidence="6">
    <name type="scientific">hydrothermal vent metagenome</name>
    <dbReference type="NCBI Taxonomy" id="652676"/>
    <lineage>
        <taxon>unclassified sequences</taxon>
        <taxon>metagenomes</taxon>
        <taxon>ecological metagenomes</taxon>
    </lineage>
</organism>
<dbReference type="InterPro" id="IPR012132">
    <property type="entry name" value="GMC_OxRdtase"/>
</dbReference>
<dbReference type="NCBIfam" id="TIGR03970">
    <property type="entry name" value="Rv0697"/>
    <property type="match status" value="1"/>
</dbReference>
<keyword evidence="3" id="KW-0285">Flavoprotein</keyword>
<keyword evidence="6" id="KW-0560">Oxidoreductase</keyword>
<dbReference type="PIRSF" id="PIRSF000137">
    <property type="entry name" value="Alcohol_oxidase"/>
    <property type="match status" value="1"/>
</dbReference>
<sequence length="535" mass="58442">MGEFLGSEWCSPNLQSPSHLQAQGVSMKYDVIIVGAGSAGCVLANRLSEDPTRSVLLLDAGPDYPDMSLMPDDIKHDDNQRASEFDAPHNWSFQGTTDPQGSRSAAVARGKVFGGTSAINHQIFLRGMPEDYDHWAELGNDEWSYTKVLPYFRKLETDLDISGDFHGTTGPITLTRHKQQDWLPLQRIFYAACLAAGYRDDPDMNNPDGEGVGAIPLNYVDGVRVSTAIGYINPCRNRLNLTIKANVTAHRVVFDGKKAVGVEVESGGEMFILSGETIILSAGAIASPQLLMLSGIGPKEVLERLHIFMIHESPGVGRGMKNHPAVSLRFKPMDGYSLEPGSPRNQLGLRFMAKGSTFKNDIQVQTLTSGPLGHEADEIRVGCRLEFPLGAGELTITAADAKIQPRLDYRFMEDPSDRTRLREAVRECAQLFEDSGFQEVIASPIAPTAEQLASDELLDCWIADTLSIAGHTCRTCKMGPESDPEAVVDQWCQVRGVRGLRVIDASVMPEIPRANTNATAIMIAERAADFITKTP</sequence>
<feature type="domain" description="Glucose-methanol-choline oxidoreductase N-terminal" evidence="5">
    <location>
        <begin position="283"/>
        <end position="297"/>
    </location>
</feature>
<dbReference type="InterPro" id="IPR000172">
    <property type="entry name" value="GMC_OxRdtase_N"/>
</dbReference>
<name>A0A160V9P0_9ZZZZ</name>